<dbReference type="AlphaFoldDB" id="A0A7J6UKU9"/>
<dbReference type="EMBL" id="JABANO010002198">
    <property type="protein sequence ID" value="KAF4757817.1"/>
    <property type="molecule type" value="Genomic_DNA"/>
</dbReference>
<dbReference type="GO" id="GO:0016114">
    <property type="term" value="P:terpenoid biosynthetic process"/>
    <property type="evidence" value="ECO:0007669"/>
    <property type="project" value="InterPro"/>
</dbReference>
<evidence type="ECO:0000256" key="8">
    <source>
        <dbReference type="SAM" id="Phobius"/>
    </source>
</evidence>
<keyword evidence="3" id="KW-0479">Metal-binding</keyword>
<keyword evidence="12" id="KW-1185">Reference proteome</keyword>
<evidence type="ECO:0000313" key="11">
    <source>
        <dbReference type="EMBL" id="KAF4757817.1"/>
    </source>
</evidence>
<evidence type="ECO:0008006" key="13">
    <source>
        <dbReference type="Google" id="ProtNLM"/>
    </source>
</evidence>
<dbReference type="InterPro" id="IPR058579">
    <property type="entry name" value="IspG_C"/>
</dbReference>
<dbReference type="GO" id="GO:0005506">
    <property type="term" value="F:iron ion binding"/>
    <property type="evidence" value="ECO:0007669"/>
    <property type="project" value="InterPro"/>
</dbReference>
<reference evidence="11 12" key="1">
    <citation type="submission" date="2020-04" db="EMBL/GenBank/DDBJ databases">
        <title>Perkinsus olseni comparative genomics.</title>
        <authorList>
            <person name="Bogema D.R."/>
        </authorList>
    </citation>
    <scope>NUCLEOTIDE SEQUENCE [LARGE SCALE GENOMIC DNA]</scope>
    <source>
        <strain evidence="11 12">ATCC PRA-207</strain>
    </source>
</reference>
<dbReference type="GO" id="GO:0019288">
    <property type="term" value="P:isopentenyl diphosphate biosynthetic process, methylerythritol 4-phosphate pathway"/>
    <property type="evidence" value="ECO:0007669"/>
    <property type="project" value="TreeGrafter"/>
</dbReference>
<dbReference type="FunFam" id="3.20.20.20:FF:000005">
    <property type="entry name" value="4-hydroxy-3-methylbut-2-en-1-yl diphosphate synthase (flavodoxin)"/>
    <property type="match status" value="1"/>
</dbReference>
<keyword evidence="8" id="KW-1133">Transmembrane helix</keyword>
<dbReference type="PANTHER" id="PTHR30454">
    <property type="entry name" value="4-HYDROXY-3-METHYLBUT-2-EN-1-YL DIPHOSPHATE SYNTHASE"/>
    <property type="match status" value="1"/>
</dbReference>
<dbReference type="InterPro" id="IPR017178">
    <property type="entry name" value="IspG_atypical"/>
</dbReference>
<dbReference type="Gene3D" id="3.30.413.10">
    <property type="entry name" value="Sulfite Reductase Hemoprotein, domain 1"/>
    <property type="match status" value="1"/>
</dbReference>
<evidence type="ECO:0000259" key="9">
    <source>
        <dbReference type="Pfam" id="PF04551"/>
    </source>
</evidence>
<evidence type="ECO:0000256" key="1">
    <source>
        <dbReference type="ARBA" id="ARBA00001966"/>
    </source>
</evidence>
<feature type="transmembrane region" description="Helical" evidence="8">
    <location>
        <begin position="15"/>
        <end position="37"/>
    </location>
</feature>
<evidence type="ECO:0000256" key="7">
    <source>
        <dbReference type="ARBA" id="ARBA00023229"/>
    </source>
</evidence>
<evidence type="ECO:0000256" key="5">
    <source>
        <dbReference type="ARBA" id="ARBA00023004"/>
    </source>
</evidence>
<keyword evidence="4" id="KW-0560">Oxidoreductase</keyword>
<feature type="domain" description="IspG TIM-barrel" evidence="9">
    <location>
        <begin position="145"/>
        <end position="415"/>
    </location>
</feature>
<keyword evidence="8" id="KW-0812">Transmembrane</keyword>
<dbReference type="Gene3D" id="3.20.20.20">
    <property type="entry name" value="Dihydropteroate synthase-like"/>
    <property type="match status" value="1"/>
</dbReference>
<dbReference type="InterPro" id="IPR045854">
    <property type="entry name" value="NO2/SO3_Rdtase_4Fe4S_sf"/>
</dbReference>
<name>A0A7J6UKU9_PEROL</name>
<dbReference type="Pfam" id="PF26540">
    <property type="entry name" value="GcpE_C"/>
    <property type="match status" value="1"/>
</dbReference>
<keyword evidence="6" id="KW-0411">Iron-sulfur</keyword>
<dbReference type="SUPFAM" id="SSF56014">
    <property type="entry name" value="Nitrite and sulphite reductase 4Fe-4S domain-like"/>
    <property type="match status" value="1"/>
</dbReference>
<dbReference type="GO" id="GO:0046429">
    <property type="term" value="F:4-hydroxy-3-methylbut-2-en-1-yl diphosphate synthase activity (ferredoxin)"/>
    <property type="evidence" value="ECO:0007669"/>
    <property type="project" value="InterPro"/>
</dbReference>
<dbReference type="HAMAP" id="MF_00159">
    <property type="entry name" value="IspG"/>
    <property type="match status" value="1"/>
</dbReference>
<dbReference type="NCBIfam" id="TIGR00612">
    <property type="entry name" value="ispG_gcpE"/>
    <property type="match status" value="1"/>
</dbReference>
<gene>
    <name evidence="11" type="ORF">FOZ63_010807</name>
</gene>
<evidence type="ECO:0000259" key="10">
    <source>
        <dbReference type="Pfam" id="PF26540"/>
    </source>
</evidence>
<organism evidence="11 12">
    <name type="scientific">Perkinsus olseni</name>
    <name type="common">Perkinsus atlanticus</name>
    <dbReference type="NCBI Taxonomy" id="32597"/>
    <lineage>
        <taxon>Eukaryota</taxon>
        <taxon>Sar</taxon>
        <taxon>Alveolata</taxon>
        <taxon>Perkinsozoa</taxon>
        <taxon>Perkinsea</taxon>
        <taxon>Perkinsida</taxon>
        <taxon>Perkinsidae</taxon>
        <taxon>Perkinsus</taxon>
    </lineage>
</organism>
<evidence type="ECO:0000256" key="2">
    <source>
        <dbReference type="ARBA" id="ARBA00022485"/>
    </source>
</evidence>
<dbReference type="Pfam" id="PF04551">
    <property type="entry name" value="GcpE"/>
    <property type="match status" value="1"/>
</dbReference>
<dbReference type="PANTHER" id="PTHR30454:SF0">
    <property type="entry name" value="4-HYDROXY-3-METHYLBUT-2-EN-1-YL DIPHOSPHATE SYNTHASE (FERREDOXIN), CHLOROPLASTIC"/>
    <property type="match status" value="1"/>
</dbReference>
<dbReference type="InterPro" id="IPR011005">
    <property type="entry name" value="Dihydropteroate_synth-like_sf"/>
</dbReference>
<keyword evidence="2" id="KW-0004">4Fe-4S</keyword>
<comment type="cofactor">
    <cofactor evidence="1">
        <name>[4Fe-4S] cluster</name>
        <dbReference type="ChEBI" id="CHEBI:49883"/>
    </cofactor>
</comment>
<evidence type="ECO:0000256" key="6">
    <source>
        <dbReference type="ARBA" id="ARBA00023014"/>
    </source>
</evidence>
<sequence>MPAERGRRQRKSRGVWVLMSMAAALMVLANYTIAFLLPSGNETTYQSGLGRSSTMLRSGIPAGASPRPAQIDYQSLGVLVAGMALASVLAASVHRRKGKALERRSLARRAVAQGTAGGRFDPGPIMAAADLPYCEGVDHPIRRKTRTVMVGNVPVGSEHRLALQTMTNSSTDDVDATVEQIERCADAGIDIVRVTVQGIKEARATKLIKERLLKDGYTTPIVADIHFKPKVAMLAAEGCDKIRINPGNFIDGMKTFGKVTEVTPEIAAQWQEEMFNKLTPLVESLKRQGKCMRIGVNHGSLSERILTQYGDTPEGMVASAIEVGLMCRALDFHDIIFSMKSSNTRVMVAAYRLLAAEMARRGWDYPLHLGVTEAGGGSDGRIKSGIGIGALLQDGLGDTVRVSLTEDPWHEVGPCSALRDVYEKSLEASPERTRVKGPAAAAAGAAAAQIDPYHFAKREIDTSAIDAPLHKDGSLILRYDPKAAAENMKEYMTKGLGLKARQDGRFQKDVGSVDVLLVDEAADTAMDAIRAIRDSGVVILGAEEILPGSTLLVSEPAKLDSVNLGRAGGCACIVRSAEDVEKILAHPNKAAVRFFIFKPESSCRVHAGRQVAKAVRKCRIPLLLWFTYPEGASQAVAGSDSAVILGASEFGSLFVDGLGDGVFWDDRGLTTEEARDLSLNLMQGSRMRLSKTEFISCPSCGRTLFDLQDTTERIRKKTGHLSGLRIAVMGCVVNGPGEMADADFGYVGSLPGKVDLYVGNNDRIGKECVRRAVDYDVAEDVLVELIKSEGMWVDPPEPESN</sequence>
<protein>
    <recommendedName>
        <fullName evidence="13">4-hydroxy-3-methylbut-2-en-1-yl diphosphate synthase</fullName>
    </recommendedName>
</protein>
<dbReference type="GO" id="GO:0051539">
    <property type="term" value="F:4 iron, 4 sulfur cluster binding"/>
    <property type="evidence" value="ECO:0007669"/>
    <property type="project" value="UniProtKB-KW"/>
</dbReference>
<evidence type="ECO:0000256" key="4">
    <source>
        <dbReference type="ARBA" id="ARBA00023002"/>
    </source>
</evidence>
<evidence type="ECO:0000313" key="12">
    <source>
        <dbReference type="Proteomes" id="UP000553632"/>
    </source>
</evidence>
<keyword evidence="5" id="KW-0408">Iron</keyword>
<dbReference type="Proteomes" id="UP000553632">
    <property type="component" value="Unassembled WGS sequence"/>
</dbReference>
<proteinExistence type="inferred from homology"/>
<dbReference type="OMA" id="LYVGKEC"/>
<dbReference type="InterPro" id="IPR004588">
    <property type="entry name" value="IspG_bac-typ"/>
</dbReference>
<keyword evidence="7" id="KW-0414">Isoprene biosynthesis</keyword>
<accession>A0A7J6UKU9</accession>
<dbReference type="PIRSF" id="PIRSF037336">
    <property type="entry name" value="IspG_like"/>
    <property type="match status" value="1"/>
</dbReference>
<keyword evidence="8" id="KW-0472">Membrane</keyword>
<dbReference type="InterPro" id="IPR058578">
    <property type="entry name" value="IspG_TIM"/>
</dbReference>
<feature type="domain" description="IspG C-terminal" evidence="10">
    <location>
        <begin position="693"/>
        <end position="761"/>
    </location>
</feature>
<evidence type="ECO:0000256" key="3">
    <source>
        <dbReference type="ARBA" id="ARBA00022723"/>
    </source>
</evidence>
<comment type="caution">
    <text evidence="11">The sequence shown here is derived from an EMBL/GenBank/DDBJ whole genome shotgun (WGS) entry which is preliminary data.</text>
</comment>